<dbReference type="PANTHER" id="PTHR43649">
    <property type="entry name" value="ARABINOSE-BINDING PROTEIN-RELATED"/>
    <property type="match status" value="1"/>
</dbReference>
<accession>A0A2U1TG66</accession>
<evidence type="ECO:0000313" key="2">
    <source>
        <dbReference type="EMBL" id="PWC07882.1"/>
    </source>
</evidence>
<dbReference type="EMBL" id="QEFB01000001">
    <property type="protein sequence ID" value="PWC07882.1"/>
    <property type="molecule type" value="Genomic_DNA"/>
</dbReference>
<dbReference type="PANTHER" id="PTHR43649:SF32">
    <property type="entry name" value="SUGAR BINDING SECRETED PROTEIN"/>
    <property type="match status" value="1"/>
</dbReference>
<sequence length="439" mass="45954">MKLTRRTAKVAAFATISALALTACTGGGGSGGGGGEKATEENKPEQLTVAAWMDFPPELLASFEEEYGIKVAVESFPDGASAQTVLRNGLSSGGAGLSDVHLIELDWWTEMMAAPEDWVELPEVPDRWVDWKVKQGSVDGVMTGYGTDIGPLGVAFNQEMTSAAGVATDPEVFGEFIGGDAATWESFLDAGRAYVATSDNYFIDSLSSAFQAAINLLPAAFEDPESGDPYNIADNAEVKELFMTFADAAADGVSAGIPIGHADWGAGFQNRQWATVVTPAWMTGIIADNADGIEGWRLSSTFPDGGGNWGGSFFSVPSTGENTGWAVKLADYLTSPEAAVQWFHETGQFPSQVDAIASPDIAETENEFYGGQRLGQVYGDLASAAGDSAAGGFRGENFAGIQSLVTDGISLVESGGATPEEAWESVVSDFDALGFETAD</sequence>
<reference evidence="3" key="1">
    <citation type="submission" date="2018-04" db="EMBL/GenBank/DDBJ databases">
        <authorList>
            <person name="Liu S."/>
            <person name="Wang Z."/>
            <person name="Li J."/>
        </authorList>
    </citation>
    <scope>NUCLEOTIDE SEQUENCE [LARGE SCALE GENOMIC DNA]</scope>
    <source>
        <strain evidence="3">622</strain>
    </source>
</reference>
<dbReference type="PROSITE" id="PS51257">
    <property type="entry name" value="PROKAR_LIPOPROTEIN"/>
    <property type="match status" value="1"/>
</dbReference>
<dbReference type="KEGG" id="myl:C3E77_06685"/>
<dbReference type="Proteomes" id="UP000244962">
    <property type="component" value="Unassembled WGS sequence"/>
</dbReference>
<name>A0A2U1TG66_9MICO</name>
<proteinExistence type="predicted"/>
<comment type="caution">
    <text evidence="2">The sequence shown here is derived from an EMBL/GenBank/DDBJ whole genome shotgun (WGS) entry which is preliminary data.</text>
</comment>
<protein>
    <submittedName>
        <fullName evidence="2">Carbohydrate ABC transporter substrate-binding protein</fullName>
    </submittedName>
</protein>
<organism evidence="2 3">
    <name type="scientific">Mycetocola zhujimingii</name>
    <dbReference type="NCBI Taxonomy" id="2079792"/>
    <lineage>
        <taxon>Bacteria</taxon>
        <taxon>Bacillati</taxon>
        <taxon>Actinomycetota</taxon>
        <taxon>Actinomycetes</taxon>
        <taxon>Micrococcales</taxon>
        <taxon>Microbacteriaceae</taxon>
        <taxon>Mycetocola</taxon>
    </lineage>
</organism>
<dbReference type="InterPro" id="IPR006059">
    <property type="entry name" value="SBP"/>
</dbReference>
<feature type="chain" id="PRO_5038763984" evidence="1">
    <location>
        <begin position="23"/>
        <end position="439"/>
    </location>
</feature>
<dbReference type="AlphaFoldDB" id="A0A2U1TG66"/>
<keyword evidence="1" id="KW-0732">Signal</keyword>
<dbReference type="InterPro" id="IPR050490">
    <property type="entry name" value="Bact_solute-bd_prot1"/>
</dbReference>
<dbReference type="RefSeq" id="WP_108390916.1">
    <property type="nucleotide sequence ID" value="NZ_CP026949.1"/>
</dbReference>
<keyword evidence="3" id="KW-1185">Reference proteome</keyword>
<gene>
    <name evidence="2" type="ORF">DF223_00505</name>
</gene>
<evidence type="ECO:0000256" key="1">
    <source>
        <dbReference type="SAM" id="SignalP"/>
    </source>
</evidence>
<feature type="signal peptide" evidence="1">
    <location>
        <begin position="1"/>
        <end position="22"/>
    </location>
</feature>
<dbReference type="Pfam" id="PF13416">
    <property type="entry name" value="SBP_bac_8"/>
    <property type="match status" value="1"/>
</dbReference>
<evidence type="ECO:0000313" key="3">
    <source>
        <dbReference type="Proteomes" id="UP000244962"/>
    </source>
</evidence>
<dbReference type="Gene3D" id="3.40.190.10">
    <property type="entry name" value="Periplasmic binding protein-like II"/>
    <property type="match status" value="1"/>
</dbReference>
<dbReference type="OrthoDB" id="3226017at2"/>
<dbReference type="SUPFAM" id="SSF53850">
    <property type="entry name" value="Periplasmic binding protein-like II"/>
    <property type="match status" value="1"/>
</dbReference>